<protein>
    <submittedName>
        <fullName evidence="1">Uncharacterized protein</fullName>
    </submittedName>
</protein>
<organism evidence="1 2">
    <name type="scientific">Sordaria brevicollis</name>
    <dbReference type="NCBI Taxonomy" id="83679"/>
    <lineage>
        <taxon>Eukaryota</taxon>
        <taxon>Fungi</taxon>
        <taxon>Dikarya</taxon>
        <taxon>Ascomycota</taxon>
        <taxon>Pezizomycotina</taxon>
        <taxon>Sordariomycetes</taxon>
        <taxon>Sordariomycetidae</taxon>
        <taxon>Sordariales</taxon>
        <taxon>Sordariaceae</taxon>
        <taxon>Sordaria</taxon>
    </lineage>
</organism>
<dbReference type="EMBL" id="JAUTDP010000004">
    <property type="protein sequence ID" value="KAK3399662.1"/>
    <property type="molecule type" value="Genomic_DNA"/>
</dbReference>
<accession>A0AAE0PH36</accession>
<gene>
    <name evidence="1" type="ORF">B0T20DRAFT_336717</name>
</gene>
<keyword evidence="2" id="KW-1185">Reference proteome</keyword>
<reference evidence="1" key="2">
    <citation type="submission" date="2023-07" db="EMBL/GenBank/DDBJ databases">
        <authorList>
            <consortium name="Lawrence Berkeley National Laboratory"/>
            <person name="Haridas S."/>
            <person name="Hensen N."/>
            <person name="Bonometti L."/>
            <person name="Westerberg I."/>
            <person name="Brannstrom I.O."/>
            <person name="Guillou S."/>
            <person name="Cros-Aarteil S."/>
            <person name="Calhoun S."/>
            <person name="Kuo A."/>
            <person name="Mondo S."/>
            <person name="Pangilinan J."/>
            <person name="Riley R."/>
            <person name="LaButti K."/>
            <person name="Andreopoulos B."/>
            <person name="Lipzen A."/>
            <person name="Chen C."/>
            <person name="Yanf M."/>
            <person name="Daum C."/>
            <person name="Ng V."/>
            <person name="Clum A."/>
            <person name="Steindorff A."/>
            <person name="Ohm R."/>
            <person name="Martin F."/>
            <person name="Silar P."/>
            <person name="Natvig D."/>
            <person name="Lalanne C."/>
            <person name="Gautier V."/>
            <person name="Ament-velasquez S.L."/>
            <person name="Kruys A."/>
            <person name="Hutchinson M.I."/>
            <person name="Powell A.J."/>
            <person name="Barry K."/>
            <person name="Miller A.N."/>
            <person name="Grigoriev I.V."/>
            <person name="Debuchy R."/>
            <person name="Gladieux P."/>
            <person name="Thoren M.H."/>
            <person name="Johannesson H."/>
        </authorList>
    </citation>
    <scope>NUCLEOTIDE SEQUENCE</scope>
    <source>
        <strain evidence="1">FGSC 1904</strain>
    </source>
</reference>
<reference evidence="1" key="1">
    <citation type="journal article" date="2023" name="Mol. Phylogenet. Evol.">
        <title>Genome-scale phylogeny and comparative genomics of the fungal order Sordariales.</title>
        <authorList>
            <person name="Hensen N."/>
            <person name="Bonometti L."/>
            <person name="Westerberg I."/>
            <person name="Brannstrom I.O."/>
            <person name="Guillou S."/>
            <person name="Cros-Aarteil S."/>
            <person name="Calhoun S."/>
            <person name="Haridas S."/>
            <person name="Kuo A."/>
            <person name="Mondo S."/>
            <person name="Pangilinan J."/>
            <person name="Riley R."/>
            <person name="LaButti K."/>
            <person name="Andreopoulos B."/>
            <person name="Lipzen A."/>
            <person name="Chen C."/>
            <person name="Yan M."/>
            <person name="Daum C."/>
            <person name="Ng V."/>
            <person name="Clum A."/>
            <person name="Steindorff A."/>
            <person name="Ohm R.A."/>
            <person name="Martin F."/>
            <person name="Silar P."/>
            <person name="Natvig D.O."/>
            <person name="Lalanne C."/>
            <person name="Gautier V."/>
            <person name="Ament-Velasquez S.L."/>
            <person name="Kruys A."/>
            <person name="Hutchinson M.I."/>
            <person name="Powell A.J."/>
            <person name="Barry K."/>
            <person name="Miller A.N."/>
            <person name="Grigoriev I.V."/>
            <person name="Debuchy R."/>
            <person name="Gladieux P."/>
            <person name="Hiltunen Thoren M."/>
            <person name="Johannesson H."/>
        </authorList>
    </citation>
    <scope>NUCLEOTIDE SEQUENCE</scope>
    <source>
        <strain evidence="1">FGSC 1904</strain>
    </source>
</reference>
<dbReference type="Proteomes" id="UP001281003">
    <property type="component" value="Unassembled WGS sequence"/>
</dbReference>
<proteinExistence type="predicted"/>
<sequence length="91" mass="10349">MAQYTPTVADVRNFVENLEEQAADGNPHLGAMWEILTYLHKDLVEVNTQTMKPLSQFHDIPPFLEAFAAVAYEWLALNYKQGTIRDAIGRI</sequence>
<evidence type="ECO:0000313" key="2">
    <source>
        <dbReference type="Proteomes" id="UP001281003"/>
    </source>
</evidence>
<feature type="non-terminal residue" evidence="1">
    <location>
        <position position="91"/>
    </location>
</feature>
<comment type="caution">
    <text evidence="1">The sequence shown here is derived from an EMBL/GenBank/DDBJ whole genome shotgun (WGS) entry which is preliminary data.</text>
</comment>
<evidence type="ECO:0000313" key="1">
    <source>
        <dbReference type="EMBL" id="KAK3399662.1"/>
    </source>
</evidence>
<name>A0AAE0PH36_SORBR</name>
<dbReference type="AlphaFoldDB" id="A0AAE0PH36"/>